<protein>
    <submittedName>
        <fullName evidence="2">Uncharacterized protein</fullName>
    </submittedName>
</protein>
<evidence type="ECO:0000256" key="1">
    <source>
        <dbReference type="SAM" id="MobiDB-lite"/>
    </source>
</evidence>
<feature type="compositionally biased region" description="Polar residues" evidence="1">
    <location>
        <begin position="75"/>
        <end position="87"/>
    </location>
</feature>
<evidence type="ECO:0000313" key="2">
    <source>
        <dbReference type="EMBL" id="KAK6178416.1"/>
    </source>
</evidence>
<sequence length="114" mass="13233">MFDETLSLLGDSVNFLGHTNLLVVQKRKDFLRLEIRPEFHSLCSPSSFSTPTLLFVEDVVKSMRDLGTAHKMGQRTVTTTGSRSYYSNRRPRFQPYEMNRGRGQRPYYQSPIQL</sequence>
<proteinExistence type="predicted"/>
<feature type="region of interest" description="Disordered" evidence="1">
    <location>
        <begin position="71"/>
        <end position="114"/>
    </location>
</feature>
<dbReference type="EMBL" id="JAZGQO010000009">
    <property type="protein sequence ID" value="KAK6178416.1"/>
    <property type="molecule type" value="Genomic_DNA"/>
</dbReference>
<reference evidence="2 3" key="1">
    <citation type="submission" date="2024-01" db="EMBL/GenBank/DDBJ databases">
        <title>The genome of the rayed Mediterranean limpet Patella caerulea (Linnaeus, 1758).</title>
        <authorList>
            <person name="Anh-Thu Weber A."/>
            <person name="Halstead-Nussloch G."/>
        </authorList>
    </citation>
    <scope>NUCLEOTIDE SEQUENCE [LARGE SCALE GENOMIC DNA]</scope>
    <source>
        <strain evidence="2">AATW-2023a</strain>
        <tissue evidence="2">Whole specimen</tissue>
    </source>
</reference>
<dbReference type="Proteomes" id="UP001347796">
    <property type="component" value="Unassembled WGS sequence"/>
</dbReference>
<keyword evidence="3" id="KW-1185">Reference proteome</keyword>
<organism evidence="2 3">
    <name type="scientific">Patella caerulea</name>
    <name type="common">Rayed Mediterranean limpet</name>
    <dbReference type="NCBI Taxonomy" id="87958"/>
    <lineage>
        <taxon>Eukaryota</taxon>
        <taxon>Metazoa</taxon>
        <taxon>Spiralia</taxon>
        <taxon>Lophotrochozoa</taxon>
        <taxon>Mollusca</taxon>
        <taxon>Gastropoda</taxon>
        <taxon>Patellogastropoda</taxon>
        <taxon>Patelloidea</taxon>
        <taxon>Patellidae</taxon>
        <taxon>Patella</taxon>
    </lineage>
</organism>
<name>A0AAN8JLQ2_PATCE</name>
<comment type="caution">
    <text evidence="2">The sequence shown here is derived from an EMBL/GenBank/DDBJ whole genome shotgun (WGS) entry which is preliminary data.</text>
</comment>
<evidence type="ECO:0000313" key="3">
    <source>
        <dbReference type="Proteomes" id="UP001347796"/>
    </source>
</evidence>
<accession>A0AAN8JLQ2</accession>
<gene>
    <name evidence="2" type="ORF">SNE40_013208</name>
</gene>
<dbReference type="AlphaFoldDB" id="A0AAN8JLQ2"/>